<name>A0A382LBG3_9ZZZZ</name>
<dbReference type="GO" id="GO:0006270">
    <property type="term" value="P:DNA replication initiation"/>
    <property type="evidence" value="ECO:0007669"/>
    <property type="project" value="InterPro"/>
</dbReference>
<organism evidence="2">
    <name type="scientific">marine metagenome</name>
    <dbReference type="NCBI Taxonomy" id="408172"/>
    <lineage>
        <taxon>unclassified sequences</taxon>
        <taxon>metagenomes</taxon>
        <taxon>ecological metagenomes</taxon>
    </lineage>
</organism>
<evidence type="ECO:0000313" key="2">
    <source>
        <dbReference type="EMBL" id="SVC33383.1"/>
    </source>
</evidence>
<protein>
    <recommendedName>
        <fullName evidence="1">Initiator Rep protein WH1 domain-containing protein</fullName>
    </recommendedName>
</protein>
<dbReference type="EMBL" id="UINC01085640">
    <property type="protein sequence ID" value="SVC33383.1"/>
    <property type="molecule type" value="Genomic_DNA"/>
</dbReference>
<accession>A0A382LBG3</accession>
<feature type="domain" description="Initiator Rep protein WH1" evidence="1">
    <location>
        <begin position="19"/>
        <end position="109"/>
    </location>
</feature>
<gene>
    <name evidence="2" type="ORF">METZ01_LOCUS286237</name>
</gene>
<sequence length="116" mass="12887">MDEVLERQGGGPLLGDKRIVKKHVAAIHCSNKLSLLERRASNALLFYALPALKKTLSHKIRLAELKALLGFNSRNHSQLKRAIIRLTEVTVRWNLCGDKIDGAGDEWFSASLLASI</sequence>
<reference evidence="2" key="1">
    <citation type="submission" date="2018-05" db="EMBL/GenBank/DDBJ databases">
        <authorList>
            <person name="Lanie J.A."/>
            <person name="Ng W.-L."/>
            <person name="Kazmierczak K.M."/>
            <person name="Andrzejewski T.M."/>
            <person name="Davidsen T.M."/>
            <person name="Wayne K.J."/>
            <person name="Tettelin H."/>
            <person name="Glass J.I."/>
            <person name="Rusch D."/>
            <person name="Podicherti R."/>
            <person name="Tsui H.-C.T."/>
            <person name="Winkler M.E."/>
        </authorList>
    </citation>
    <scope>NUCLEOTIDE SEQUENCE</scope>
</reference>
<dbReference type="InterPro" id="IPR000525">
    <property type="entry name" value="Initiator_Rep_WH1"/>
</dbReference>
<dbReference type="Pfam" id="PF01051">
    <property type="entry name" value="Rep3_N"/>
    <property type="match status" value="1"/>
</dbReference>
<proteinExistence type="predicted"/>
<dbReference type="GO" id="GO:0003887">
    <property type="term" value="F:DNA-directed DNA polymerase activity"/>
    <property type="evidence" value="ECO:0007669"/>
    <property type="project" value="InterPro"/>
</dbReference>
<dbReference type="AlphaFoldDB" id="A0A382LBG3"/>
<feature type="non-terminal residue" evidence="2">
    <location>
        <position position="116"/>
    </location>
</feature>
<evidence type="ECO:0000259" key="1">
    <source>
        <dbReference type="Pfam" id="PF01051"/>
    </source>
</evidence>